<gene>
    <name evidence="8" type="ORF">BJX68DRAFT_245683</name>
</gene>
<name>A0ABR4JMR0_9EURO</name>
<dbReference type="InterPro" id="IPR012340">
    <property type="entry name" value="NA-bd_OB-fold"/>
</dbReference>
<comment type="caution">
    <text evidence="8">The sequence shown here is derived from an EMBL/GenBank/DDBJ whole genome shotgun (WGS) entry which is preliminary data.</text>
</comment>
<dbReference type="InterPro" id="IPR012310">
    <property type="entry name" value="DNA_ligase_ATP-dep_cent"/>
</dbReference>
<feature type="domain" description="ATP-dependent DNA ligase family profile" evidence="7">
    <location>
        <begin position="409"/>
        <end position="552"/>
    </location>
</feature>
<proteinExistence type="inferred from homology"/>
<dbReference type="SUPFAM" id="SSF56091">
    <property type="entry name" value="DNA ligase/mRNA capping enzyme, catalytic domain"/>
    <property type="match status" value="1"/>
</dbReference>
<feature type="region of interest" description="Disordered" evidence="6">
    <location>
        <begin position="846"/>
        <end position="873"/>
    </location>
</feature>
<evidence type="ECO:0000256" key="1">
    <source>
        <dbReference type="ARBA" id="ARBA00007572"/>
    </source>
</evidence>
<evidence type="ECO:0000256" key="4">
    <source>
        <dbReference type="ARBA" id="ARBA00022840"/>
    </source>
</evidence>
<feature type="compositionally biased region" description="Basic and acidic residues" evidence="6">
    <location>
        <begin position="806"/>
        <end position="816"/>
    </location>
</feature>
<keyword evidence="4" id="KW-0067">ATP-binding</keyword>
<dbReference type="InterPro" id="IPR036599">
    <property type="entry name" value="DNA_ligase_N_sf"/>
</dbReference>
<feature type="compositionally biased region" description="Polar residues" evidence="6">
    <location>
        <begin position="846"/>
        <end position="860"/>
    </location>
</feature>
<feature type="compositionally biased region" description="Basic and acidic residues" evidence="6">
    <location>
        <begin position="735"/>
        <end position="745"/>
    </location>
</feature>
<evidence type="ECO:0000256" key="5">
    <source>
        <dbReference type="ARBA" id="ARBA00023242"/>
    </source>
</evidence>
<dbReference type="Gene3D" id="2.40.50.140">
    <property type="entry name" value="Nucleic acid-binding proteins"/>
    <property type="match status" value="1"/>
</dbReference>
<accession>A0ABR4JMR0</accession>
<dbReference type="PANTHER" id="PTHR45997">
    <property type="entry name" value="DNA LIGASE 4"/>
    <property type="match status" value="1"/>
</dbReference>
<dbReference type="InterPro" id="IPR029710">
    <property type="entry name" value="LIG4"/>
</dbReference>
<dbReference type="Gene3D" id="1.10.3260.10">
    <property type="entry name" value="DNA ligase, ATP-dependent, N-terminal domain"/>
    <property type="match status" value="1"/>
</dbReference>
<keyword evidence="2" id="KW-0436">Ligase</keyword>
<dbReference type="Proteomes" id="UP001610444">
    <property type="component" value="Unassembled WGS sequence"/>
</dbReference>
<evidence type="ECO:0000256" key="2">
    <source>
        <dbReference type="ARBA" id="ARBA00022598"/>
    </source>
</evidence>
<dbReference type="PANTHER" id="PTHR45997:SF2">
    <property type="entry name" value="ATP DEPENDENT DNA LIGASE DOMAIN PROTEIN (AFU_ORTHOLOGUE AFUA_5G02430)"/>
    <property type="match status" value="1"/>
</dbReference>
<reference evidence="8 9" key="1">
    <citation type="submission" date="2024-07" db="EMBL/GenBank/DDBJ databases">
        <title>Section-level genome sequencing and comparative genomics of Aspergillus sections Usti and Cavernicolus.</title>
        <authorList>
            <consortium name="Lawrence Berkeley National Laboratory"/>
            <person name="Nybo J.L."/>
            <person name="Vesth T.C."/>
            <person name="Theobald S."/>
            <person name="Frisvad J.C."/>
            <person name="Larsen T.O."/>
            <person name="Kjaerboelling I."/>
            <person name="Rothschild-Mancinelli K."/>
            <person name="Lyhne E.K."/>
            <person name="Kogle M.E."/>
            <person name="Barry K."/>
            <person name="Clum A."/>
            <person name="Na H."/>
            <person name="Ledsgaard L."/>
            <person name="Lin J."/>
            <person name="Lipzen A."/>
            <person name="Kuo A."/>
            <person name="Riley R."/>
            <person name="Mondo S."/>
            <person name="LaButti K."/>
            <person name="Haridas S."/>
            <person name="Pangalinan J."/>
            <person name="Salamov A.A."/>
            <person name="Simmons B.A."/>
            <person name="Magnuson J.K."/>
            <person name="Chen J."/>
            <person name="Drula E."/>
            <person name="Henrissat B."/>
            <person name="Wiebenga A."/>
            <person name="Lubbers R.J."/>
            <person name="Gomes A.C."/>
            <person name="Macurrencykelacurrency M.R."/>
            <person name="Stajich J."/>
            <person name="Grigoriev I.V."/>
            <person name="Mortensen U.H."/>
            <person name="De vries R.P."/>
            <person name="Baker S.E."/>
            <person name="Andersen M.R."/>
        </authorList>
    </citation>
    <scope>NUCLEOTIDE SEQUENCE [LARGE SCALE GENOMIC DNA]</scope>
    <source>
        <strain evidence="8 9">CBS 756.74</strain>
    </source>
</reference>
<protein>
    <recommendedName>
        <fullName evidence="7">ATP-dependent DNA ligase family profile domain-containing protein</fullName>
    </recommendedName>
</protein>
<feature type="compositionally biased region" description="Polar residues" evidence="6">
    <location>
        <begin position="768"/>
        <end position="792"/>
    </location>
</feature>
<dbReference type="Gene3D" id="3.30.470.30">
    <property type="entry name" value="DNA ligase/mRNA capping enzyme"/>
    <property type="match status" value="1"/>
</dbReference>
<dbReference type="Pfam" id="PF04675">
    <property type="entry name" value="DNA_ligase_A_N"/>
    <property type="match status" value="1"/>
</dbReference>
<dbReference type="PROSITE" id="PS50160">
    <property type="entry name" value="DNA_LIGASE_A3"/>
    <property type="match status" value="1"/>
</dbReference>
<evidence type="ECO:0000259" key="7">
    <source>
        <dbReference type="PROSITE" id="PS50160"/>
    </source>
</evidence>
<evidence type="ECO:0000256" key="3">
    <source>
        <dbReference type="ARBA" id="ARBA00022741"/>
    </source>
</evidence>
<keyword evidence="3" id="KW-0547">Nucleotide-binding</keyword>
<dbReference type="Pfam" id="PF01068">
    <property type="entry name" value="DNA_ligase_A_M"/>
    <property type="match status" value="1"/>
</dbReference>
<organism evidence="8 9">
    <name type="scientific">Aspergillus pseudodeflectus</name>
    <dbReference type="NCBI Taxonomy" id="176178"/>
    <lineage>
        <taxon>Eukaryota</taxon>
        <taxon>Fungi</taxon>
        <taxon>Dikarya</taxon>
        <taxon>Ascomycota</taxon>
        <taxon>Pezizomycotina</taxon>
        <taxon>Eurotiomycetes</taxon>
        <taxon>Eurotiomycetidae</taxon>
        <taxon>Eurotiales</taxon>
        <taxon>Aspergillaceae</taxon>
        <taxon>Aspergillus</taxon>
        <taxon>Aspergillus subgen. Nidulantes</taxon>
    </lineage>
</organism>
<feature type="region of interest" description="Disordered" evidence="6">
    <location>
        <begin position="702"/>
        <end position="816"/>
    </location>
</feature>
<keyword evidence="5" id="KW-0539">Nucleus</keyword>
<dbReference type="GeneID" id="98156700"/>
<dbReference type="InterPro" id="IPR012308">
    <property type="entry name" value="DNA_ligase_ATP-dep_N"/>
</dbReference>
<evidence type="ECO:0000313" key="9">
    <source>
        <dbReference type="Proteomes" id="UP001610444"/>
    </source>
</evidence>
<keyword evidence="9" id="KW-1185">Reference proteome</keyword>
<sequence length="1077" mass="122318">MGFKFSFLCDLLSALEDVRVLKATTQARNRDPDVRVVTEWFVRHGKRLRDPDNDQLALLSCMFPVKRTDRVYWLQDTNLARLIGRCLLLGSSRRQELEKWRVSGGGDLGQCVENVMRQAENVIPAGQEVNVEEIDYALTQIASQCRFSGPTVRRQRSAVDVEETLCPIYRRLSSRDAKWLTRMILKSHFSEIVPERLTLASYHFLLPHLLLFQNSFEAAVNLISSQPIRHFPAKPEPSLARDLGKIALHHLVPITGTKIGRPEYYKARSIKHCCKMIDQRRMSVERKYDGEYCQIHIDLSKHLHSIQIFSKSGKESTADRAGVHQAIKDSLKIGQTECKFSHRCILEGELLVWSEERQSILQFHKLRKFISRSGTFIGIDCDSPSVIHEYRLRNSANWSRPQPYEHLMIMFFDILLLDDNICLRKPHRERRLLLKDTVQIIPGLADIADQRVIDFSRPDSQSKLESFFSMGIAERWEGLVLKGCEDPYFPILINPGDSCTGRWIKLKKDYIPGLGDTIDVALIGAAYNARDASTLGREKRLSWTHFFVGCLENKDAVLRGSATPRFCIVDVIDHHCMSPTMMQTLNTSGKYGARRADSCDDTDFEYGRPGIPRMDVVFKTPFVVEMLGGSFEKPSGARYYTLRFPRILKIHSDRSFEDAVSFRELQDLAGSAVSIPEDSLEEEAEWAKRVKSSTSMAGYIRDRSQSVSTVGTPSPSKSVISNASQNEEDSSPCRSRNDSRQHCREGPLCQTSDTGTETIPIYVDRRASNSPVSTPDADSSILASNGNLSSQGVCRKRKASYLTPEPRNENVDTEARKQSTADVLKYPRLRVAASFSAYLPTFEVGSTPSKNVTRDQQVLQRHSRKTDSERPKSPLSEIPLYVISATHPGQHSQKIAGLTNVAHTIDEFFLMLKSTWIAQKKFSCTGHISQKLTLGMIFLDELHTPLGPKLQDLCNHLTQTLRLSTPNLPPGARILILRTKFLEIYRSLKHYHFSLRRTWEKLSREYFCACIAWDCKSCPHTSVEEIPSTDDRADLDAPRAHPDWDYIPKPRILSDRKELLILGEFTSLDPPVRAEAR</sequence>
<comment type="similarity">
    <text evidence="1">Belongs to the ATP-dependent DNA ligase family.</text>
</comment>
<dbReference type="EMBL" id="JBFXLR010000058">
    <property type="protein sequence ID" value="KAL2841324.1"/>
    <property type="molecule type" value="Genomic_DNA"/>
</dbReference>
<feature type="compositionally biased region" description="Polar residues" evidence="6">
    <location>
        <begin position="705"/>
        <end position="725"/>
    </location>
</feature>
<evidence type="ECO:0000313" key="8">
    <source>
        <dbReference type="EMBL" id="KAL2841324.1"/>
    </source>
</evidence>
<dbReference type="RefSeq" id="XP_070894510.1">
    <property type="nucleotide sequence ID" value="XM_071041536.1"/>
</dbReference>
<evidence type="ECO:0000256" key="6">
    <source>
        <dbReference type="SAM" id="MobiDB-lite"/>
    </source>
</evidence>
<dbReference type="CDD" id="cd08039">
    <property type="entry name" value="Adenylation_DNA_ligase_Fungal"/>
    <property type="match status" value="1"/>
</dbReference>
<dbReference type="SUPFAM" id="SSF50249">
    <property type="entry name" value="Nucleic acid-binding proteins"/>
    <property type="match status" value="1"/>
</dbReference>